<evidence type="ECO:0000313" key="3">
    <source>
        <dbReference type="WBParaSite" id="GPUH_0000933401-mRNA-1"/>
    </source>
</evidence>
<evidence type="ECO:0000313" key="2">
    <source>
        <dbReference type="Proteomes" id="UP000271098"/>
    </source>
</evidence>
<proteinExistence type="predicted"/>
<reference evidence="3" key="1">
    <citation type="submission" date="2016-06" db="UniProtKB">
        <authorList>
            <consortium name="WormBaseParasite"/>
        </authorList>
    </citation>
    <scope>IDENTIFICATION</scope>
</reference>
<gene>
    <name evidence="1" type="ORF">GPUH_LOCUS9321</name>
</gene>
<dbReference type="EMBL" id="UYRT01029997">
    <property type="protein sequence ID" value="VDK70824.1"/>
    <property type="molecule type" value="Genomic_DNA"/>
</dbReference>
<sequence>MGILAMHDARLGFEKAVFIKETLKIDESLRPTMLGILGNMMLTHGYQNVSRWFAGGSDPTEPGDDFCRVVTGYMDSPVSEAYTACLHYL</sequence>
<dbReference type="Proteomes" id="UP000271098">
    <property type="component" value="Unassembled WGS sequence"/>
</dbReference>
<evidence type="ECO:0000313" key="1">
    <source>
        <dbReference type="EMBL" id="VDK70824.1"/>
    </source>
</evidence>
<accession>A0A183DKT2</accession>
<organism evidence="3">
    <name type="scientific">Gongylonema pulchrum</name>
    <dbReference type="NCBI Taxonomy" id="637853"/>
    <lineage>
        <taxon>Eukaryota</taxon>
        <taxon>Metazoa</taxon>
        <taxon>Ecdysozoa</taxon>
        <taxon>Nematoda</taxon>
        <taxon>Chromadorea</taxon>
        <taxon>Rhabditida</taxon>
        <taxon>Spirurina</taxon>
        <taxon>Spiruromorpha</taxon>
        <taxon>Spiruroidea</taxon>
        <taxon>Gongylonematidae</taxon>
        <taxon>Gongylonema</taxon>
    </lineage>
</organism>
<keyword evidence="2" id="KW-1185">Reference proteome</keyword>
<dbReference type="WBParaSite" id="GPUH_0000933401-mRNA-1">
    <property type="protein sequence ID" value="GPUH_0000933401-mRNA-1"/>
    <property type="gene ID" value="GPUH_0000933401"/>
</dbReference>
<name>A0A183DKT2_9BILA</name>
<protein>
    <submittedName>
        <fullName evidence="3">Acyl-CoA dehydrogenase</fullName>
    </submittedName>
</protein>
<reference evidence="1 2" key="2">
    <citation type="submission" date="2018-11" db="EMBL/GenBank/DDBJ databases">
        <authorList>
            <consortium name="Pathogen Informatics"/>
        </authorList>
    </citation>
    <scope>NUCLEOTIDE SEQUENCE [LARGE SCALE GENOMIC DNA]</scope>
</reference>
<dbReference type="AlphaFoldDB" id="A0A183DKT2"/>